<reference evidence="1 2" key="1">
    <citation type="submission" date="2020-11" db="EMBL/GenBank/DDBJ databases">
        <authorList>
            <person name="Peeters C."/>
        </authorList>
    </citation>
    <scope>NUCLEOTIDE SEQUENCE [LARGE SCALE GENOMIC DNA]</scope>
    <source>
        <strain evidence="1 2">LMG 7974</strain>
    </source>
</reference>
<dbReference type="GO" id="GO:0008441">
    <property type="term" value="F:3'(2'),5'-bisphosphate nucleotidase activity"/>
    <property type="evidence" value="ECO:0007669"/>
    <property type="project" value="UniProtKB-EC"/>
</dbReference>
<keyword evidence="1" id="KW-0378">Hydrolase</keyword>
<dbReference type="PANTHER" id="PTHR43028">
    <property type="entry name" value="3'(2'),5'-BISPHOSPHATE NUCLEOTIDASE 1"/>
    <property type="match status" value="1"/>
</dbReference>
<dbReference type="InterPro" id="IPR000760">
    <property type="entry name" value="Inositol_monophosphatase-like"/>
</dbReference>
<dbReference type="EMBL" id="CAJHOF010000019">
    <property type="protein sequence ID" value="CAD7289637.1"/>
    <property type="molecule type" value="Genomic_DNA"/>
</dbReference>
<dbReference type="InterPro" id="IPR050725">
    <property type="entry name" value="CysQ/Inositol_MonoPase"/>
</dbReference>
<name>A0ABM8Q9H0_9BACT</name>
<comment type="caution">
    <text evidence="1">The sequence shown here is derived from an EMBL/GenBank/DDBJ whole genome shotgun (WGS) entry which is preliminary data.</text>
</comment>
<dbReference type="SUPFAM" id="SSF56655">
    <property type="entry name" value="Carbohydrate phosphatase"/>
    <property type="match status" value="1"/>
</dbReference>
<dbReference type="CDD" id="cd01638">
    <property type="entry name" value="CysQ"/>
    <property type="match status" value="1"/>
</dbReference>
<accession>A0ABM8Q9H0</accession>
<keyword evidence="2" id="KW-1185">Reference proteome</keyword>
<dbReference type="PRINTS" id="PR00377">
    <property type="entry name" value="IMPHPHTASES"/>
</dbReference>
<protein>
    <submittedName>
        <fullName evidence="1">3'(2'),5'-bisphosphate nucleotidase CysQ</fullName>
        <ecNumber evidence="1">3.1.3.7</ecNumber>
    </submittedName>
</protein>
<dbReference type="Pfam" id="PF00459">
    <property type="entry name" value="Inositol_P"/>
    <property type="match status" value="1"/>
</dbReference>
<dbReference type="Proteomes" id="UP000789803">
    <property type="component" value="Unassembled WGS sequence"/>
</dbReference>
<dbReference type="Gene3D" id="3.40.190.80">
    <property type="match status" value="1"/>
</dbReference>
<organism evidence="1 2">
    <name type="scientific">Campylobacter majalis</name>
    <dbReference type="NCBI Taxonomy" id="2790656"/>
    <lineage>
        <taxon>Bacteria</taxon>
        <taxon>Pseudomonadati</taxon>
        <taxon>Campylobacterota</taxon>
        <taxon>Epsilonproteobacteria</taxon>
        <taxon>Campylobacterales</taxon>
        <taxon>Campylobacteraceae</taxon>
        <taxon>Campylobacter</taxon>
    </lineage>
</organism>
<sequence length="253" mass="28276">MAALNAGAAILKRYDKFSVSKKLDNSPVTSADMAANEAIFKVLEKSGLPICSEEQILHDGQDVYWLVDPLDGTKEFIDKNGEFCVCIALIKDKRPVLGVIYIPITKELFWGYNDSAFRQVYDENFNVIINEMLGTKTNEKVVYTSNRSKNVLAYKIASKLGFSVYKSGSAIKFCRLAQNGGVYVRLSPSSLWDIAAGEALINAVKAQMINVQNLTILYSLDNLKSPFFICLSRDFIHLKDKILSLIKEHTLSK</sequence>
<evidence type="ECO:0000313" key="1">
    <source>
        <dbReference type="EMBL" id="CAD7289637.1"/>
    </source>
</evidence>
<proteinExistence type="predicted"/>
<dbReference type="PANTHER" id="PTHR43028:SF5">
    <property type="entry name" value="3'(2'),5'-BISPHOSPHATE NUCLEOTIDASE 1"/>
    <property type="match status" value="1"/>
</dbReference>
<gene>
    <name evidence="1" type="primary">cysQ</name>
    <name evidence="1" type="ORF">LMG7974_01714</name>
</gene>
<dbReference type="Gene3D" id="3.30.540.10">
    <property type="entry name" value="Fructose-1,6-Bisphosphatase, subunit A, domain 1"/>
    <property type="match status" value="1"/>
</dbReference>
<dbReference type="EC" id="3.1.3.7" evidence="1"/>
<evidence type="ECO:0000313" key="2">
    <source>
        <dbReference type="Proteomes" id="UP000789803"/>
    </source>
</evidence>